<name>A0A395LI65_9SPHN</name>
<comment type="caution">
    <text evidence="1">The sequence shown here is derived from an EMBL/GenBank/DDBJ whole genome shotgun (WGS) entry which is preliminary data.</text>
</comment>
<evidence type="ECO:0000313" key="1">
    <source>
        <dbReference type="EMBL" id="RDS75957.1"/>
    </source>
</evidence>
<dbReference type="RefSeq" id="WP_115493222.1">
    <property type="nucleotide sequence ID" value="NZ_JACHWW010000002.1"/>
</dbReference>
<organism evidence="1 2">
    <name type="scientific">Alteriqipengyuania lutimaris</name>
    <dbReference type="NCBI Taxonomy" id="1538146"/>
    <lineage>
        <taxon>Bacteria</taxon>
        <taxon>Pseudomonadati</taxon>
        <taxon>Pseudomonadota</taxon>
        <taxon>Alphaproteobacteria</taxon>
        <taxon>Sphingomonadales</taxon>
        <taxon>Erythrobacteraceae</taxon>
        <taxon>Alteriqipengyuania</taxon>
    </lineage>
</organism>
<proteinExistence type="predicted"/>
<reference evidence="1 2" key="1">
    <citation type="submission" date="2018-07" db="EMBL/GenBank/DDBJ databases">
        <title>Erythrobacter nanhaiensis sp. nov., a novel member of the genus Erythrobacter isolated from the South China Sea.</title>
        <authorList>
            <person name="Chen X."/>
            <person name="Liu J."/>
        </authorList>
    </citation>
    <scope>NUCLEOTIDE SEQUENCE [LARGE SCALE GENOMIC DNA]</scope>
    <source>
        <strain evidence="1 2">S-5</strain>
    </source>
</reference>
<accession>A0A395LI65</accession>
<evidence type="ECO:0000313" key="2">
    <source>
        <dbReference type="Proteomes" id="UP000254101"/>
    </source>
</evidence>
<dbReference type="OrthoDB" id="7173828at2"/>
<dbReference type="EMBL" id="QRBB01000002">
    <property type="protein sequence ID" value="RDS75957.1"/>
    <property type="molecule type" value="Genomic_DNA"/>
</dbReference>
<protein>
    <submittedName>
        <fullName evidence="1">Uncharacterized protein</fullName>
    </submittedName>
</protein>
<sequence length="194" mass="20695">MAVMMLPAKPAPVNTSWTLQDFGSILPGANGGPAQRVNRLGNRFRLSVEMPPMTESDATAWQAALMRAVRVGAAFRFRQPGGSGMSPGSPVVDGAGQVGAQLAISGATPGFVARAGRLFSLQSGGQRYLHMVAETVRDPGNMPIEPLLRVVPEDGDVLEFAAPVIEGLLETPPEWRLDVDYFTRGFSFTIAEAR</sequence>
<dbReference type="Proteomes" id="UP000254101">
    <property type="component" value="Unassembled WGS sequence"/>
</dbReference>
<keyword evidence="2" id="KW-1185">Reference proteome</keyword>
<dbReference type="AlphaFoldDB" id="A0A395LI65"/>
<gene>
    <name evidence="1" type="ORF">DL238_14900</name>
</gene>